<accession>A0A9W5F615</accession>
<gene>
    <name evidence="1" type="ORF">AGR2A_pa80053</name>
</gene>
<organism evidence="1 2">
    <name type="scientific">Agrobacterium genomosp. 2 str. CFBP 5494</name>
    <dbReference type="NCBI Taxonomy" id="1183436"/>
    <lineage>
        <taxon>Bacteria</taxon>
        <taxon>Pseudomonadati</taxon>
        <taxon>Pseudomonadota</taxon>
        <taxon>Alphaproteobacteria</taxon>
        <taxon>Hyphomicrobiales</taxon>
        <taxon>Rhizobiaceae</taxon>
        <taxon>Rhizobium/Agrobacterium group</taxon>
        <taxon>Agrobacterium</taxon>
        <taxon>Agrobacterium tumefaciens complex</taxon>
    </lineage>
</organism>
<dbReference type="AlphaFoldDB" id="A0A9W5F615"/>
<name>A0A9W5F615_9HYPH</name>
<evidence type="ECO:0000313" key="2">
    <source>
        <dbReference type="Proteomes" id="UP000191933"/>
    </source>
</evidence>
<keyword evidence="2" id="KW-1185">Reference proteome</keyword>
<dbReference type="EMBL" id="FBVY01000046">
    <property type="protein sequence ID" value="CUX03109.1"/>
    <property type="molecule type" value="Genomic_DNA"/>
</dbReference>
<reference evidence="1 2" key="1">
    <citation type="submission" date="2016-01" db="EMBL/GenBank/DDBJ databases">
        <authorList>
            <person name="Regsiter A."/>
            <person name="william w."/>
        </authorList>
    </citation>
    <scope>NUCLEOTIDE SEQUENCE [LARGE SCALE GENOMIC DNA]</scope>
    <source>
        <strain evidence="1 2">CFBP 5494</strain>
    </source>
</reference>
<dbReference type="Proteomes" id="UP000191933">
    <property type="component" value="Unassembled WGS sequence"/>
</dbReference>
<comment type="caution">
    <text evidence="1">The sequence shown here is derived from an EMBL/GenBank/DDBJ whole genome shotgun (WGS) entry which is preliminary data.</text>
</comment>
<evidence type="ECO:0000313" key="1">
    <source>
        <dbReference type="EMBL" id="CUX03109.1"/>
    </source>
</evidence>
<protein>
    <submittedName>
        <fullName evidence="1">Uncharacterized protein</fullName>
    </submittedName>
</protein>
<sequence>MLAIVLTIYYLNSKMFEMIRRWVEAGI</sequence>
<proteinExistence type="predicted"/>